<feature type="compositionally biased region" description="Low complexity" evidence="1">
    <location>
        <begin position="30"/>
        <end position="45"/>
    </location>
</feature>
<dbReference type="Pfam" id="PF20411">
    <property type="entry name" value="DUF6697"/>
    <property type="match status" value="1"/>
</dbReference>
<sequence length="533" mass="59431">MSSQDPLSHRPARSGYSTYQPPGRVNNDPSQVSSHSPSTSTLDSTINTLKTEQQALRTDVEDLKTLSNSLYASVESLKRGGWEVTVGPFKDQATAEFKRNLDIISREARSVGRLYDGANEYQQSNSSVPPHLRGGSDSVKSSSASTSVPPHLRNKSVSVPPHLRGKTSVPPHLRNKDTSSGTSASASTANNPLVTDGPVDTLDSQTPTQKDPAISTADLTPPASPTLKAGGVAASSSPEDDKWVPHFIKTLAPFTKVPIPSLESMVSFAPDFLRNVIGGSEWSPGLIFIEPNSTYCMLPNRCYYTLDKSIDPFVPSTPGAHGAKLVPFFNTQPEESFTLNYTSETGTSTEKVALFTLLPDPRHGGKKRYYYMGHYSQTRWSDKLDYERMIQCVPQNVREYWACELSAAGRPEWLSKELLQHFFPKPTYEGRMPGIPEEEGGSVVSGDAEQRDDKVSRDIRKYIGELRAWEKEYTMRTSLIRKEFVMEAFDRADADDPQALRLYWEYLECVDWKADFYDMFSTLQGRNPTYDRY</sequence>
<evidence type="ECO:0000313" key="4">
    <source>
        <dbReference type="Proteomes" id="UP000799753"/>
    </source>
</evidence>
<feature type="region of interest" description="Disordered" evidence="1">
    <location>
        <begin position="120"/>
        <end position="239"/>
    </location>
</feature>
<keyword evidence="4" id="KW-1185">Reference proteome</keyword>
<accession>A0A6A6RM87</accession>
<feature type="compositionally biased region" description="Low complexity" evidence="1">
    <location>
        <begin position="136"/>
        <end position="147"/>
    </location>
</feature>
<dbReference type="EMBL" id="MU006796">
    <property type="protein sequence ID" value="KAF2636769.1"/>
    <property type="molecule type" value="Genomic_DNA"/>
</dbReference>
<evidence type="ECO:0000259" key="2">
    <source>
        <dbReference type="Pfam" id="PF20411"/>
    </source>
</evidence>
<organism evidence="3 4">
    <name type="scientific">Massarina eburnea CBS 473.64</name>
    <dbReference type="NCBI Taxonomy" id="1395130"/>
    <lineage>
        <taxon>Eukaryota</taxon>
        <taxon>Fungi</taxon>
        <taxon>Dikarya</taxon>
        <taxon>Ascomycota</taxon>
        <taxon>Pezizomycotina</taxon>
        <taxon>Dothideomycetes</taxon>
        <taxon>Pleosporomycetidae</taxon>
        <taxon>Pleosporales</taxon>
        <taxon>Massarineae</taxon>
        <taxon>Massarinaceae</taxon>
        <taxon>Massarina</taxon>
    </lineage>
</organism>
<gene>
    <name evidence="3" type="ORF">P280DRAFT_483381</name>
</gene>
<protein>
    <recommendedName>
        <fullName evidence="2">DUF6697 domain-containing protein</fullName>
    </recommendedName>
</protein>
<proteinExistence type="predicted"/>
<dbReference type="Proteomes" id="UP000799753">
    <property type="component" value="Unassembled WGS sequence"/>
</dbReference>
<evidence type="ECO:0000256" key="1">
    <source>
        <dbReference type="SAM" id="MobiDB-lite"/>
    </source>
</evidence>
<feature type="compositionally biased region" description="Low complexity" evidence="1">
    <location>
        <begin position="178"/>
        <end position="189"/>
    </location>
</feature>
<dbReference type="OrthoDB" id="5427977at2759"/>
<feature type="domain" description="DUF6697" evidence="2">
    <location>
        <begin position="268"/>
        <end position="520"/>
    </location>
</feature>
<dbReference type="InterPro" id="IPR046520">
    <property type="entry name" value="DUF6697"/>
</dbReference>
<dbReference type="AlphaFoldDB" id="A0A6A6RM87"/>
<feature type="region of interest" description="Disordered" evidence="1">
    <location>
        <begin position="431"/>
        <end position="450"/>
    </location>
</feature>
<evidence type="ECO:0000313" key="3">
    <source>
        <dbReference type="EMBL" id="KAF2636769.1"/>
    </source>
</evidence>
<reference evidence="3" key="1">
    <citation type="journal article" date="2020" name="Stud. Mycol.">
        <title>101 Dothideomycetes genomes: a test case for predicting lifestyles and emergence of pathogens.</title>
        <authorList>
            <person name="Haridas S."/>
            <person name="Albert R."/>
            <person name="Binder M."/>
            <person name="Bloem J."/>
            <person name="Labutti K."/>
            <person name="Salamov A."/>
            <person name="Andreopoulos B."/>
            <person name="Baker S."/>
            <person name="Barry K."/>
            <person name="Bills G."/>
            <person name="Bluhm B."/>
            <person name="Cannon C."/>
            <person name="Castanera R."/>
            <person name="Culley D."/>
            <person name="Daum C."/>
            <person name="Ezra D."/>
            <person name="Gonzalez J."/>
            <person name="Henrissat B."/>
            <person name="Kuo A."/>
            <person name="Liang C."/>
            <person name="Lipzen A."/>
            <person name="Lutzoni F."/>
            <person name="Magnuson J."/>
            <person name="Mondo S."/>
            <person name="Nolan M."/>
            <person name="Ohm R."/>
            <person name="Pangilinan J."/>
            <person name="Park H.-J."/>
            <person name="Ramirez L."/>
            <person name="Alfaro M."/>
            <person name="Sun H."/>
            <person name="Tritt A."/>
            <person name="Yoshinaga Y."/>
            <person name="Zwiers L.-H."/>
            <person name="Turgeon B."/>
            <person name="Goodwin S."/>
            <person name="Spatafora J."/>
            <person name="Crous P."/>
            <person name="Grigoriev I."/>
        </authorList>
    </citation>
    <scope>NUCLEOTIDE SEQUENCE</scope>
    <source>
        <strain evidence="3">CBS 473.64</strain>
    </source>
</reference>
<feature type="region of interest" description="Disordered" evidence="1">
    <location>
        <begin position="1"/>
        <end position="49"/>
    </location>
</feature>
<name>A0A6A6RM87_9PLEO</name>